<dbReference type="PRINTS" id="PR00033">
    <property type="entry name" value="HTHASNC"/>
</dbReference>
<dbReference type="AlphaFoldDB" id="D1YVU0"/>
<evidence type="ECO:0000313" key="5">
    <source>
        <dbReference type="EMBL" id="BAI60562.1"/>
    </source>
</evidence>
<dbReference type="OrthoDB" id="131500at2157"/>
<feature type="domain" description="Transcription regulator AsnC/Lrp ligand binding" evidence="4">
    <location>
        <begin position="78"/>
        <end position="151"/>
    </location>
</feature>
<dbReference type="GO" id="GO:0005829">
    <property type="term" value="C:cytosol"/>
    <property type="evidence" value="ECO:0007669"/>
    <property type="project" value="TreeGrafter"/>
</dbReference>
<dbReference type="InterPro" id="IPR036390">
    <property type="entry name" value="WH_DNA-bd_sf"/>
</dbReference>
<dbReference type="SUPFAM" id="SSF54909">
    <property type="entry name" value="Dimeric alpha+beta barrel"/>
    <property type="match status" value="1"/>
</dbReference>
<dbReference type="Gene3D" id="3.30.70.920">
    <property type="match status" value="1"/>
</dbReference>
<gene>
    <name evidence="5" type="ordered locus">MCP_0490</name>
</gene>
<dbReference type="InterPro" id="IPR000485">
    <property type="entry name" value="AsnC-type_HTH_dom"/>
</dbReference>
<dbReference type="Gene3D" id="1.10.10.10">
    <property type="entry name" value="Winged helix-like DNA-binding domain superfamily/Winged helix DNA-binding domain"/>
    <property type="match status" value="1"/>
</dbReference>
<dbReference type="PANTHER" id="PTHR30154">
    <property type="entry name" value="LEUCINE-RESPONSIVE REGULATORY PROTEIN"/>
    <property type="match status" value="1"/>
</dbReference>
<dbReference type="STRING" id="304371.MCP_0490"/>
<dbReference type="InParanoid" id="D1YVU0"/>
<evidence type="ECO:0000256" key="3">
    <source>
        <dbReference type="ARBA" id="ARBA00023163"/>
    </source>
</evidence>
<dbReference type="InterPro" id="IPR019887">
    <property type="entry name" value="Tscrpt_reg_AsnC/Lrp_C"/>
</dbReference>
<reference evidence="5 6" key="2">
    <citation type="journal article" date="2008" name="Int. J. Syst. Evol. Microbiol.">
        <title>Methanocella paludicola gen. nov., sp. nov., a methane-producing archaeon, the first isolate of the lineage 'Rice Cluster I', and proposal of the new archaeal order Methanocellales ord. nov.</title>
        <authorList>
            <person name="Sakai S."/>
            <person name="Imachi H."/>
            <person name="Hanada S."/>
            <person name="Ohashi A."/>
            <person name="Harada H."/>
            <person name="Kamagata Y."/>
        </authorList>
    </citation>
    <scope>NUCLEOTIDE SEQUENCE [LARGE SCALE GENOMIC DNA]</scope>
    <source>
        <strain evidence="6">DSM 17711 / JCM 13418 / NBRC 101707 / SANAE</strain>
    </source>
</reference>
<dbReference type="Pfam" id="PF01037">
    <property type="entry name" value="AsnC_trans_reg"/>
    <property type="match status" value="1"/>
</dbReference>
<dbReference type="EMBL" id="AP011532">
    <property type="protein sequence ID" value="BAI60562.1"/>
    <property type="molecule type" value="Genomic_DNA"/>
</dbReference>
<evidence type="ECO:0000256" key="2">
    <source>
        <dbReference type="ARBA" id="ARBA00023125"/>
    </source>
</evidence>
<dbReference type="SMART" id="SM00344">
    <property type="entry name" value="HTH_ASNC"/>
    <property type="match status" value="1"/>
</dbReference>
<keyword evidence="6" id="KW-1185">Reference proteome</keyword>
<dbReference type="Proteomes" id="UP000001882">
    <property type="component" value="Chromosome"/>
</dbReference>
<sequence>MATSKVRKGSSDESMREVLELLENDSRLTAREIAEQTGLKEKDVQRFIKEMEARGIIRHYKTLIDWEKYGDDSVYAIIEVQLNPERNVGYDAVAERISKFPEVVTCMLVSGDHDLHLVIKGKTMKEVAFFVAEKIAPLSQVTHTATHFMLRSYKREGEIMFEKEEDSRLVIHP</sequence>
<proteinExistence type="predicted"/>
<organism evidence="5 6">
    <name type="scientific">Methanocella paludicola (strain DSM 17711 / JCM 13418 / NBRC 101707 / SANAE)</name>
    <dbReference type="NCBI Taxonomy" id="304371"/>
    <lineage>
        <taxon>Archaea</taxon>
        <taxon>Methanobacteriati</taxon>
        <taxon>Methanobacteriota</taxon>
        <taxon>Stenosarchaea group</taxon>
        <taxon>Methanomicrobia</taxon>
        <taxon>Methanocellales</taxon>
        <taxon>Methanocellaceae</taxon>
        <taxon>Methanocella</taxon>
    </lineage>
</organism>
<accession>D1YVU0</accession>
<dbReference type="PANTHER" id="PTHR30154:SF34">
    <property type="entry name" value="TRANSCRIPTIONAL REGULATOR AZLB"/>
    <property type="match status" value="1"/>
</dbReference>
<evidence type="ECO:0000259" key="4">
    <source>
        <dbReference type="Pfam" id="PF01037"/>
    </source>
</evidence>
<reference evidence="5 6" key="1">
    <citation type="journal article" date="2007" name="Appl. Environ. Microbiol.">
        <title>Isolation of key methanogens for global methane emission from rice paddy fields: a novel isolate affiliated with the clone cluster rice cluster I.</title>
        <authorList>
            <person name="Sakai S."/>
            <person name="Imachi H."/>
            <person name="Sekiguchi Y."/>
            <person name="Ohashi A."/>
            <person name="Harada H."/>
            <person name="Kamagata Y."/>
        </authorList>
    </citation>
    <scope>NUCLEOTIDE SEQUENCE [LARGE SCALE GENOMIC DNA]</scope>
    <source>
        <strain evidence="6">DSM 17711 / JCM 13418 / NBRC 101707 / SANAE</strain>
    </source>
</reference>
<protein>
    <submittedName>
        <fullName evidence="5">AsnC/Lrp family transcriptional regulator</fullName>
    </submittedName>
</protein>
<dbReference type="InterPro" id="IPR019888">
    <property type="entry name" value="Tscrpt_reg_AsnC-like"/>
</dbReference>
<dbReference type="SUPFAM" id="SSF46785">
    <property type="entry name" value="Winged helix' DNA-binding domain"/>
    <property type="match status" value="1"/>
</dbReference>
<dbReference type="KEGG" id="mpd:MCP_0490"/>
<keyword evidence="3" id="KW-0804">Transcription</keyword>
<name>D1YVU0_METPS</name>
<dbReference type="GO" id="GO:0043200">
    <property type="term" value="P:response to amino acid"/>
    <property type="evidence" value="ECO:0007669"/>
    <property type="project" value="TreeGrafter"/>
</dbReference>
<keyword evidence="2" id="KW-0238">DNA-binding</keyword>
<dbReference type="eggNOG" id="arCOG01580">
    <property type="taxonomic scope" value="Archaea"/>
</dbReference>
<reference evidence="6" key="3">
    <citation type="journal article" date="2011" name="PLoS ONE">
        <title>Genome sequence of a mesophilic hydrogenotrophic methanogen Methanocella paludicola, the first cultivated representative of the order Methanocellales.</title>
        <authorList>
            <person name="Sakai S."/>
            <person name="Takaki Y."/>
            <person name="Shimamura S."/>
            <person name="Sekine M."/>
            <person name="Tajima T."/>
            <person name="Kosugi H."/>
            <person name="Ichikawa N."/>
            <person name="Tasumi E."/>
            <person name="Hiraki A.T."/>
            <person name="Shimizu A."/>
            <person name="Kato Y."/>
            <person name="Nishiko R."/>
            <person name="Mori K."/>
            <person name="Fujita N."/>
            <person name="Imachi H."/>
            <person name="Takai K."/>
        </authorList>
    </citation>
    <scope>NUCLEOTIDE SEQUENCE [LARGE SCALE GENOMIC DNA]</scope>
    <source>
        <strain evidence="6">DSM 17711 / JCM 13418 / NBRC 101707 / SANAE</strain>
    </source>
</reference>
<dbReference type="Pfam" id="PF13412">
    <property type="entry name" value="HTH_24"/>
    <property type="match status" value="1"/>
</dbReference>
<evidence type="ECO:0000256" key="1">
    <source>
        <dbReference type="ARBA" id="ARBA00023015"/>
    </source>
</evidence>
<keyword evidence="1" id="KW-0805">Transcription regulation</keyword>
<dbReference type="GO" id="GO:0043565">
    <property type="term" value="F:sequence-specific DNA binding"/>
    <property type="evidence" value="ECO:0007669"/>
    <property type="project" value="InterPro"/>
</dbReference>
<dbReference type="InterPro" id="IPR036388">
    <property type="entry name" value="WH-like_DNA-bd_sf"/>
</dbReference>
<dbReference type="PATRIC" id="fig|304371.9.peg.503"/>
<evidence type="ECO:0000313" key="6">
    <source>
        <dbReference type="Proteomes" id="UP000001882"/>
    </source>
</evidence>
<dbReference type="InterPro" id="IPR011008">
    <property type="entry name" value="Dimeric_a/b-barrel"/>
</dbReference>